<organism evidence="2 3">
    <name type="scientific">Stigmatella erecta</name>
    <dbReference type="NCBI Taxonomy" id="83460"/>
    <lineage>
        <taxon>Bacteria</taxon>
        <taxon>Pseudomonadati</taxon>
        <taxon>Myxococcota</taxon>
        <taxon>Myxococcia</taxon>
        <taxon>Myxococcales</taxon>
        <taxon>Cystobacterineae</taxon>
        <taxon>Archangiaceae</taxon>
        <taxon>Stigmatella</taxon>
    </lineage>
</organism>
<feature type="region of interest" description="Disordered" evidence="1">
    <location>
        <begin position="37"/>
        <end position="67"/>
    </location>
</feature>
<evidence type="ECO:0000313" key="2">
    <source>
        <dbReference type="EMBL" id="SEU19602.1"/>
    </source>
</evidence>
<evidence type="ECO:0000256" key="1">
    <source>
        <dbReference type="SAM" id="MobiDB-lite"/>
    </source>
</evidence>
<dbReference type="Proteomes" id="UP000199181">
    <property type="component" value="Unassembled WGS sequence"/>
</dbReference>
<proteinExistence type="predicted"/>
<dbReference type="EMBL" id="FOIJ01000009">
    <property type="protein sequence ID" value="SEU19602.1"/>
    <property type="molecule type" value="Genomic_DNA"/>
</dbReference>
<gene>
    <name evidence="2" type="ORF">SAMN05443639_109226</name>
</gene>
<protein>
    <submittedName>
        <fullName evidence="2">Uncharacterized protein</fullName>
    </submittedName>
</protein>
<feature type="region of interest" description="Disordered" evidence="1">
    <location>
        <begin position="90"/>
        <end position="116"/>
    </location>
</feature>
<keyword evidence="3" id="KW-1185">Reference proteome</keyword>
<accession>A0A1I0K8J9</accession>
<name>A0A1I0K8J9_9BACT</name>
<reference evidence="3" key="1">
    <citation type="submission" date="2016-10" db="EMBL/GenBank/DDBJ databases">
        <authorList>
            <person name="Varghese N."/>
            <person name="Submissions S."/>
        </authorList>
    </citation>
    <scope>NUCLEOTIDE SEQUENCE [LARGE SCALE GENOMIC DNA]</scope>
    <source>
        <strain evidence="3">DSM 16858</strain>
    </source>
</reference>
<evidence type="ECO:0000313" key="3">
    <source>
        <dbReference type="Proteomes" id="UP000199181"/>
    </source>
</evidence>
<sequence length="239" mass="26090">MLCQEPVSSLTAILFLALQFPRNHEKSPGVAALAVSSGRTDGDLAPVPAERRAPGADLREPHYRGPFQVRHPARGYAERSCRELGYRTRRGPDLRLDSPRHWRRAPRPADLPKQEPTMVGWPIQKRQNGGHEVLYLDDTSEEATGSSVPTAMGSCSSHPPSLLNGRSHAFPRLHRCSNPSLGMHDIHAEPKSTHAQEHKGRQPPASCGAALEGRWAVRCPRSSPVLARAGGEVLSGSRP</sequence>
<feature type="compositionally biased region" description="Basic and acidic residues" evidence="1">
    <location>
        <begin position="90"/>
        <end position="100"/>
    </location>
</feature>
<dbReference type="AlphaFoldDB" id="A0A1I0K8J9"/>
<feature type="compositionally biased region" description="Basic and acidic residues" evidence="1">
    <location>
        <begin position="49"/>
        <end position="63"/>
    </location>
</feature>